<evidence type="ECO:0000313" key="8">
    <source>
        <dbReference type="Proteomes" id="UP000593567"/>
    </source>
</evidence>
<dbReference type="PANTHER" id="PTHR37984">
    <property type="entry name" value="PROTEIN CBG26694"/>
    <property type="match status" value="1"/>
</dbReference>
<feature type="domain" description="CCHC-type" evidence="6">
    <location>
        <begin position="205"/>
        <end position="223"/>
    </location>
</feature>
<keyword evidence="4" id="KW-0255">Endonuclease</keyword>
<dbReference type="GO" id="GO:0008270">
    <property type="term" value="F:zinc ion binding"/>
    <property type="evidence" value="ECO:0007669"/>
    <property type="project" value="InterPro"/>
</dbReference>
<dbReference type="EMBL" id="VXIV02002394">
    <property type="protein sequence ID" value="KAF6025924.1"/>
    <property type="molecule type" value="Genomic_DNA"/>
</dbReference>
<evidence type="ECO:0000256" key="4">
    <source>
        <dbReference type="ARBA" id="ARBA00022759"/>
    </source>
</evidence>
<dbReference type="InterPro" id="IPR001878">
    <property type="entry name" value="Znf_CCHC"/>
</dbReference>
<keyword evidence="3" id="KW-0540">Nuclease</keyword>
<dbReference type="SUPFAM" id="SSF57756">
    <property type="entry name" value="Retrovirus zinc finger-like domains"/>
    <property type="match status" value="1"/>
</dbReference>
<dbReference type="InterPro" id="IPR021109">
    <property type="entry name" value="Peptidase_aspartic_dom_sf"/>
</dbReference>
<protein>
    <recommendedName>
        <fullName evidence="6">CCHC-type domain-containing protein</fullName>
    </recommendedName>
</protein>
<keyword evidence="2" id="KW-0548">Nucleotidyltransferase</keyword>
<dbReference type="InterPro" id="IPR050951">
    <property type="entry name" value="Retrovirus_Pol_polyprotein"/>
</dbReference>
<evidence type="ECO:0000259" key="6">
    <source>
        <dbReference type="SMART" id="SM00343"/>
    </source>
</evidence>
<keyword evidence="4" id="KW-0378">Hydrolase</keyword>
<evidence type="ECO:0000256" key="5">
    <source>
        <dbReference type="SAM" id="MobiDB-lite"/>
    </source>
</evidence>
<dbReference type="SMART" id="SM00343">
    <property type="entry name" value="ZnF_C2HC"/>
    <property type="match status" value="2"/>
</dbReference>
<dbReference type="PANTHER" id="PTHR37984:SF5">
    <property type="entry name" value="PROTEIN NYNRIN-LIKE"/>
    <property type="match status" value="1"/>
</dbReference>
<dbReference type="InterPro" id="IPR036875">
    <property type="entry name" value="Znf_CCHC_sf"/>
</dbReference>
<reference evidence="7" key="1">
    <citation type="submission" date="2020-06" db="EMBL/GenBank/DDBJ databases">
        <title>Draft genome of Bugula neritina, a colonial animal packing powerful symbionts and potential medicines.</title>
        <authorList>
            <person name="Rayko M."/>
        </authorList>
    </citation>
    <scope>NUCLEOTIDE SEQUENCE [LARGE SCALE GENOMIC DNA]</scope>
    <source>
        <strain evidence="7">Kwan_BN1</strain>
    </source>
</reference>
<dbReference type="InterPro" id="IPR005162">
    <property type="entry name" value="Retrotrans_gag_dom"/>
</dbReference>
<dbReference type="Gene3D" id="2.40.70.10">
    <property type="entry name" value="Acid Proteases"/>
    <property type="match status" value="1"/>
</dbReference>
<dbReference type="Gene3D" id="4.10.60.10">
    <property type="entry name" value="Zinc finger, CCHC-type"/>
    <property type="match status" value="1"/>
</dbReference>
<evidence type="ECO:0000256" key="3">
    <source>
        <dbReference type="ARBA" id="ARBA00022722"/>
    </source>
</evidence>
<keyword evidence="1" id="KW-0808">Transferase</keyword>
<sequence>MASSSVPSLSEGGVEVFLERLGSYFAVQKVKAEAKVHVLILGLSEKQYSLVRDHATPRIPSEMSYEDVVNILKRHFKSTHNRLTERGQFREIRRSNGESVSDFVARLKSASRYCEFNEKLNENLVEQFRMGINDSLIREKLIDMPLAQQEDFEEVIRKAQEVELNRKMSDLSMNDQPAVQAIQRRRNMKLPTFQRPVRTANNDRKCFRCGKADHMANDQACPARDKKCRVCHKLGHFAKSKFCKGVPVVRNVIEEADQSPQISRPEDEDAALYNIKPSSNITIPKCNASIEGVTVEFIVDTGACDNVVSAATYHRIARNVELLPTDKQLYGYGTESKRILRDSGEIRQTVDMQCVNKAVVYKEGNSNIADPLSRLCSESNCPAPVNFIMRITEAHADCVAKSAVPIAMTWEEIREASLDCLEIKHVIESLRADSMKKCSTAYQAVKLNKARAKHYADAKAKAIESEISVGDKVLLRQNKTCKLDANFGEKPYIVIGKEGSELVCEDREGVSVRRNTTFAKRLPSQDSGVAGDTQVTADDASGSPARDQVQRRSQRQRCLPSRYGNYRVH</sequence>
<evidence type="ECO:0000313" key="7">
    <source>
        <dbReference type="EMBL" id="KAF6025924.1"/>
    </source>
</evidence>
<feature type="domain" description="CCHC-type" evidence="6">
    <location>
        <begin position="227"/>
        <end position="245"/>
    </location>
</feature>
<gene>
    <name evidence="7" type="ORF">EB796_015769</name>
</gene>
<keyword evidence="8" id="KW-1185">Reference proteome</keyword>
<dbReference type="GO" id="GO:0016779">
    <property type="term" value="F:nucleotidyltransferase activity"/>
    <property type="evidence" value="ECO:0007669"/>
    <property type="project" value="UniProtKB-KW"/>
</dbReference>
<organism evidence="7 8">
    <name type="scientific">Bugula neritina</name>
    <name type="common">Brown bryozoan</name>
    <name type="synonym">Sertularia neritina</name>
    <dbReference type="NCBI Taxonomy" id="10212"/>
    <lineage>
        <taxon>Eukaryota</taxon>
        <taxon>Metazoa</taxon>
        <taxon>Spiralia</taxon>
        <taxon>Lophotrochozoa</taxon>
        <taxon>Bryozoa</taxon>
        <taxon>Gymnolaemata</taxon>
        <taxon>Cheilostomatida</taxon>
        <taxon>Flustrina</taxon>
        <taxon>Buguloidea</taxon>
        <taxon>Bugulidae</taxon>
        <taxon>Bugula</taxon>
    </lineage>
</organism>
<dbReference type="GO" id="GO:0004519">
    <property type="term" value="F:endonuclease activity"/>
    <property type="evidence" value="ECO:0007669"/>
    <property type="project" value="UniProtKB-KW"/>
</dbReference>
<evidence type="ECO:0000256" key="1">
    <source>
        <dbReference type="ARBA" id="ARBA00022679"/>
    </source>
</evidence>
<evidence type="ECO:0000256" key="2">
    <source>
        <dbReference type="ARBA" id="ARBA00022695"/>
    </source>
</evidence>
<accession>A0A7J7JJZ8</accession>
<dbReference type="SUPFAM" id="SSF50630">
    <property type="entry name" value="Acid proteases"/>
    <property type="match status" value="1"/>
</dbReference>
<proteinExistence type="predicted"/>
<name>A0A7J7JJZ8_BUGNE</name>
<feature type="region of interest" description="Disordered" evidence="5">
    <location>
        <begin position="521"/>
        <end position="569"/>
    </location>
</feature>
<dbReference type="Pfam" id="PF03732">
    <property type="entry name" value="Retrotrans_gag"/>
    <property type="match status" value="1"/>
</dbReference>
<dbReference type="OrthoDB" id="10064127at2759"/>
<dbReference type="Proteomes" id="UP000593567">
    <property type="component" value="Unassembled WGS sequence"/>
</dbReference>
<dbReference type="AlphaFoldDB" id="A0A7J7JJZ8"/>
<comment type="caution">
    <text evidence="7">The sequence shown here is derived from an EMBL/GenBank/DDBJ whole genome shotgun (WGS) entry which is preliminary data.</text>
</comment>
<dbReference type="GO" id="GO:0003676">
    <property type="term" value="F:nucleic acid binding"/>
    <property type="evidence" value="ECO:0007669"/>
    <property type="project" value="InterPro"/>
</dbReference>